<organism evidence="1 2">
    <name type="scientific">Corynebacterium diphtheriae</name>
    <dbReference type="NCBI Taxonomy" id="1717"/>
    <lineage>
        <taxon>Bacteria</taxon>
        <taxon>Bacillati</taxon>
        <taxon>Actinomycetota</taxon>
        <taxon>Actinomycetes</taxon>
        <taxon>Mycobacteriales</taxon>
        <taxon>Corynebacteriaceae</taxon>
        <taxon>Corynebacterium</taxon>
    </lineage>
</organism>
<gene>
    <name evidence="1" type="ORF">CIP107547_00921</name>
</gene>
<reference evidence="1 2" key="1">
    <citation type="submission" date="2020-02" db="EMBL/GenBank/DDBJ databases">
        <authorList>
            <person name="Brisse S."/>
        </authorList>
    </citation>
    <scope>NUCLEOTIDE SEQUENCE [LARGE SCALE GENOMIC DNA]</scope>
    <source>
        <strain evidence="1">CIP107547</strain>
    </source>
</reference>
<comment type="caution">
    <text evidence="1">The sequence shown here is derived from an EMBL/GenBank/DDBJ whole genome shotgun (WGS) entry which is preliminary data.</text>
</comment>
<name>A0A1X4MCX8_CORDP</name>
<evidence type="ECO:0000313" key="2">
    <source>
        <dbReference type="Proteomes" id="UP000480222"/>
    </source>
</evidence>
<sequence length="302" mass="31937">MSKDNIRENATLRDPENVQPYVDGQVLVSFADDPKISLTGEFGEEWETVGILADGSKVELTRAIDKNKTKGWGYGVVAVSTKPGELTGKASVIERNATVDKIAWPDTVTPEEGEANGVVLLHSEKVALCHVAMIGTTQDGKQKITVTRHKAIATIANLSFGEDPEGKDIEFDFQTGKLKDAFDEITIDVPKVAAGDVKPIRFVASLEESEEEDGSQTKTVTLPTGVSGGKFTLSIDGNKSAEIDHNANGTAVKLILQKVSGGEKAHVTGKAGGPYTVKGVKGELTADGTSLTGGDSKDITVK</sequence>
<evidence type="ECO:0000313" key="1">
    <source>
        <dbReference type="EMBL" id="CAB0594450.1"/>
    </source>
</evidence>
<protein>
    <submittedName>
        <fullName evidence="1">Uncharacterized protein</fullName>
    </submittedName>
</protein>
<dbReference type="EMBL" id="CADDAV010000010">
    <property type="protein sequence ID" value="CAB0594450.1"/>
    <property type="molecule type" value="Genomic_DNA"/>
</dbReference>
<dbReference type="Proteomes" id="UP000480222">
    <property type="component" value="Unassembled WGS sequence"/>
</dbReference>
<dbReference type="AlphaFoldDB" id="A0A1X4MCX8"/>
<accession>A0A1X4MCX8</accession>
<dbReference type="RefSeq" id="WP_085691155.1">
    <property type="nucleotide sequence ID" value="NZ_CP040521.1"/>
</dbReference>
<proteinExistence type="predicted"/>